<evidence type="ECO:0000259" key="2">
    <source>
        <dbReference type="PROSITE" id="PS51397"/>
    </source>
</evidence>
<proteinExistence type="predicted"/>
<keyword evidence="4" id="KW-1185">Reference proteome</keyword>
<dbReference type="EMBL" id="KV878970">
    <property type="protein sequence ID" value="OJK04833.1"/>
    <property type="molecule type" value="Genomic_DNA"/>
</dbReference>
<organism evidence="3 4">
    <name type="scientific">Aspergillus aculeatus (strain ATCC 16872 / CBS 172.66 / WB 5094)</name>
    <dbReference type="NCBI Taxonomy" id="690307"/>
    <lineage>
        <taxon>Eukaryota</taxon>
        <taxon>Fungi</taxon>
        <taxon>Dikarya</taxon>
        <taxon>Ascomycota</taxon>
        <taxon>Pezizomycotina</taxon>
        <taxon>Eurotiomycetes</taxon>
        <taxon>Eurotiomycetidae</taxon>
        <taxon>Eurotiales</taxon>
        <taxon>Aspergillaceae</taxon>
        <taxon>Aspergillus</taxon>
        <taxon>Aspergillus subgen. Circumdati</taxon>
    </lineage>
</organism>
<sequence>MSDTPTPPIEDHTVHEPDTADEQPQLKLTIHHRNTAHTLTLPANATLHDLTLHLETHLNILPSHQKLLITPPPPRNLIPGTLKPPLPSSHAALPLTTALPLTSPRFKLTVLGSPNPEITALNAQGADQAARERLRRTTHAKYAAAATPAAVASSLSRVHTLSSGSADEQYTFHKLLPLPHLPNPQRSHDFLARLRDDPGIRSAMRLHRFSVPLLTEMDPIEHTTAHSRTLGLNRNKGEVIELRLRTDAYDGYRDYRTIRKTLCHELAHCVHSDHDRLFWELTGQIEREVERGDYTRSGRVLGTNSRGAGGGVVDEFYNPGEWEEVQRDGLVVDEKGWTGGSFVLGAERGSEGEGGSRSQATRGGSMREILAKAAEERMKRERERDGK</sequence>
<accession>A0A1L9X8S4</accession>
<reference evidence="4" key="1">
    <citation type="journal article" date="2017" name="Genome Biol.">
        <title>Comparative genomics reveals high biological diversity and specific adaptations in the industrially and medically important fungal genus Aspergillus.</title>
        <authorList>
            <person name="de Vries R.P."/>
            <person name="Riley R."/>
            <person name="Wiebenga A."/>
            <person name="Aguilar-Osorio G."/>
            <person name="Amillis S."/>
            <person name="Uchima C.A."/>
            <person name="Anderluh G."/>
            <person name="Asadollahi M."/>
            <person name="Askin M."/>
            <person name="Barry K."/>
            <person name="Battaglia E."/>
            <person name="Bayram O."/>
            <person name="Benocci T."/>
            <person name="Braus-Stromeyer S.A."/>
            <person name="Caldana C."/>
            <person name="Canovas D."/>
            <person name="Cerqueira G.C."/>
            <person name="Chen F."/>
            <person name="Chen W."/>
            <person name="Choi C."/>
            <person name="Clum A."/>
            <person name="Dos Santos R.A."/>
            <person name="Damasio A.R."/>
            <person name="Diallinas G."/>
            <person name="Emri T."/>
            <person name="Fekete E."/>
            <person name="Flipphi M."/>
            <person name="Freyberg S."/>
            <person name="Gallo A."/>
            <person name="Gournas C."/>
            <person name="Habgood R."/>
            <person name="Hainaut M."/>
            <person name="Harispe M.L."/>
            <person name="Henrissat B."/>
            <person name="Hilden K.S."/>
            <person name="Hope R."/>
            <person name="Hossain A."/>
            <person name="Karabika E."/>
            <person name="Karaffa L."/>
            <person name="Karanyi Z."/>
            <person name="Krasevec N."/>
            <person name="Kuo A."/>
            <person name="Kusch H."/>
            <person name="LaButti K."/>
            <person name="Lagendijk E.L."/>
            <person name="Lapidus A."/>
            <person name="Levasseur A."/>
            <person name="Lindquist E."/>
            <person name="Lipzen A."/>
            <person name="Logrieco A.F."/>
            <person name="MacCabe A."/>
            <person name="Maekelae M.R."/>
            <person name="Malavazi I."/>
            <person name="Melin P."/>
            <person name="Meyer V."/>
            <person name="Mielnichuk N."/>
            <person name="Miskei M."/>
            <person name="Molnar A.P."/>
            <person name="Mule G."/>
            <person name="Ngan C.Y."/>
            <person name="Orejas M."/>
            <person name="Orosz E."/>
            <person name="Ouedraogo J.P."/>
            <person name="Overkamp K.M."/>
            <person name="Park H.-S."/>
            <person name="Perrone G."/>
            <person name="Piumi F."/>
            <person name="Punt P.J."/>
            <person name="Ram A.F."/>
            <person name="Ramon A."/>
            <person name="Rauscher S."/>
            <person name="Record E."/>
            <person name="Riano-Pachon D.M."/>
            <person name="Robert V."/>
            <person name="Roehrig J."/>
            <person name="Ruller R."/>
            <person name="Salamov A."/>
            <person name="Salih N.S."/>
            <person name="Samson R.A."/>
            <person name="Sandor E."/>
            <person name="Sanguinetti M."/>
            <person name="Schuetze T."/>
            <person name="Sepcic K."/>
            <person name="Shelest E."/>
            <person name="Sherlock G."/>
            <person name="Sophianopoulou V."/>
            <person name="Squina F.M."/>
            <person name="Sun H."/>
            <person name="Susca A."/>
            <person name="Todd R.B."/>
            <person name="Tsang A."/>
            <person name="Unkles S.E."/>
            <person name="van de Wiele N."/>
            <person name="van Rossen-Uffink D."/>
            <person name="Oliveira J.V."/>
            <person name="Vesth T.C."/>
            <person name="Visser J."/>
            <person name="Yu J.-H."/>
            <person name="Zhou M."/>
            <person name="Andersen M.R."/>
            <person name="Archer D.B."/>
            <person name="Baker S.E."/>
            <person name="Benoit I."/>
            <person name="Brakhage A.A."/>
            <person name="Braus G.H."/>
            <person name="Fischer R."/>
            <person name="Frisvad J.C."/>
            <person name="Goldman G.H."/>
            <person name="Houbraken J."/>
            <person name="Oakley B."/>
            <person name="Pocsi I."/>
            <person name="Scazzocchio C."/>
            <person name="Seiboth B."/>
            <person name="vanKuyk P.A."/>
            <person name="Wortman J."/>
            <person name="Dyer P.S."/>
            <person name="Grigoriev I.V."/>
        </authorList>
    </citation>
    <scope>NUCLEOTIDE SEQUENCE [LARGE SCALE GENOMIC DNA]</scope>
    <source>
        <strain evidence="4">ATCC 16872 / CBS 172.66 / WB 5094</strain>
    </source>
</reference>
<dbReference type="VEuPathDB" id="FungiDB:ASPACDRAFT_38389"/>
<feature type="compositionally biased region" description="Basic and acidic residues" evidence="1">
    <location>
        <begin position="9"/>
        <end position="18"/>
    </location>
</feature>
<name>A0A1L9X8S4_ASPA1</name>
<feature type="region of interest" description="Disordered" evidence="1">
    <location>
        <begin position="1"/>
        <end position="21"/>
    </location>
</feature>
<dbReference type="Gene3D" id="3.10.20.90">
    <property type="entry name" value="Phosphatidylinositol 3-kinase Catalytic Subunit, Chain A, domain 1"/>
    <property type="match status" value="1"/>
</dbReference>
<dbReference type="OrthoDB" id="49605at2759"/>
<evidence type="ECO:0000256" key="1">
    <source>
        <dbReference type="SAM" id="MobiDB-lite"/>
    </source>
</evidence>
<dbReference type="InterPro" id="IPR013536">
    <property type="entry name" value="WLM_dom"/>
</dbReference>
<feature type="region of interest" description="Disordered" evidence="1">
    <location>
        <begin position="343"/>
        <end position="368"/>
    </location>
</feature>
<dbReference type="PANTHER" id="PTHR47795:SF1">
    <property type="entry name" value="DNA-DEPENDENT METALLOPROTEASE WSS1 HOMOLOG 2"/>
    <property type="match status" value="1"/>
</dbReference>
<dbReference type="PROSITE" id="PS51397">
    <property type="entry name" value="WLM"/>
    <property type="match status" value="1"/>
</dbReference>
<dbReference type="GeneID" id="30974254"/>
<dbReference type="Proteomes" id="UP000184546">
    <property type="component" value="Unassembled WGS sequence"/>
</dbReference>
<gene>
    <name evidence="3" type="ORF">ASPACDRAFT_38389</name>
</gene>
<dbReference type="OMA" id="GMQKHPF"/>
<feature type="domain" description="WLM" evidence="2">
    <location>
        <begin position="163"/>
        <end position="379"/>
    </location>
</feature>
<protein>
    <recommendedName>
        <fullName evidence="2">WLM domain-containing protein</fullName>
    </recommendedName>
</protein>
<evidence type="ECO:0000313" key="4">
    <source>
        <dbReference type="Proteomes" id="UP000184546"/>
    </source>
</evidence>
<evidence type="ECO:0000313" key="3">
    <source>
        <dbReference type="EMBL" id="OJK04833.1"/>
    </source>
</evidence>
<dbReference type="RefSeq" id="XP_020061172.1">
    <property type="nucleotide sequence ID" value="XM_020200440.1"/>
</dbReference>
<dbReference type="PANTHER" id="PTHR47795">
    <property type="entry name" value="UBIQUITIN AND WLM DOMAIN-CONTAINING METALLOPROTEASE SPCC1442.07C"/>
    <property type="match status" value="1"/>
</dbReference>
<dbReference type="Pfam" id="PF08325">
    <property type="entry name" value="WLM"/>
    <property type="match status" value="1"/>
</dbReference>
<dbReference type="GO" id="GO:0070628">
    <property type="term" value="F:proteasome binding"/>
    <property type="evidence" value="ECO:0007669"/>
    <property type="project" value="TreeGrafter"/>
</dbReference>
<dbReference type="STRING" id="690307.A0A1L9X8S4"/>
<dbReference type="AlphaFoldDB" id="A0A1L9X8S4"/>